<dbReference type="CDD" id="cd02440">
    <property type="entry name" value="AdoMet_MTases"/>
    <property type="match status" value="1"/>
</dbReference>
<gene>
    <name evidence="2" type="ORF">CH339_20155</name>
</gene>
<comment type="caution">
    <text evidence="2">The sequence shown here is derived from an EMBL/GenBank/DDBJ whole genome shotgun (WGS) entry which is preliminary data.</text>
</comment>
<sequence>MTRADWNRRYEAKELIWSASANGTLVSEISGLACGRALDLAGGEGRNAVWLAEKGWQVHVVDFADEAIEKGKRLAAKRGVTDRITFETADLTDYRPAPEAFDLVIMMYFHIPVADLPPIFKRAAQALVPSGTFLLVGHDADNLAHGYGGPQRADLLYNADFVTSATGDILDVEKAGRIERKVDTDEGVRIAYDCLVRGRRR</sequence>
<keyword evidence="3" id="KW-1185">Reference proteome</keyword>
<reference evidence="2 3" key="1">
    <citation type="submission" date="2017-07" db="EMBL/GenBank/DDBJ databases">
        <title>Draft Genome Sequences of Select Purple Nonsulfur Bacteria.</title>
        <authorList>
            <person name="Lasarre B."/>
            <person name="Mckinlay J.B."/>
        </authorList>
    </citation>
    <scope>NUCLEOTIDE SEQUENCE [LARGE SCALE GENOMIC DNA]</scope>
    <source>
        <strain evidence="2 3">DSM 11290</strain>
    </source>
</reference>
<dbReference type="InterPro" id="IPR041698">
    <property type="entry name" value="Methyltransf_25"/>
</dbReference>
<dbReference type="SUPFAM" id="SSF53335">
    <property type="entry name" value="S-adenosyl-L-methionine-dependent methyltransferases"/>
    <property type="match status" value="1"/>
</dbReference>
<accession>A0A327JFU6</accession>
<evidence type="ECO:0000313" key="2">
    <source>
        <dbReference type="EMBL" id="RAI25005.1"/>
    </source>
</evidence>
<protein>
    <recommendedName>
        <fullName evidence="1">Methyltransferase domain-containing protein</fullName>
    </recommendedName>
</protein>
<dbReference type="AlphaFoldDB" id="A0A327JFU6"/>
<evidence type="ECO:0000313" key="3">
    <source>
        <dbReference type="Proteomes" id="UP000249299"/>
    </source>
</evidence>
<dbReference type="EMBL" id="NPEV01000059">
    <property type="protein sequence ID" value="RAI25005.1"/>
    <property type="molecule type" value="Genomic_DNA"/>
</dbReference>
<dbReference type="Pfam" id="PF13649">
    <property type="entry name" value="Methyltransf_25"/>
    <property type="match status" value="1"/>
</dbReference>
<feature type="domain" description="Methyltransferase" evidence="1">
    <location>
        <begin position="38"/>
        <end position="131"/>
    </location>
</feature>
<name>A0A327JFU6_9HYPH</name>
<dbReference type="OrthoDB" id="9786503at2"/>
<proteinExistence type="predicted"/>
<dbReference type="InterPro" id="IPR029063">
    <property type="entry name" value="SAM-dependent_MTases_sf"/>
</dbReference>
<dbReference type="Proteomes" id="UP000249299">
    <property type="component" value="Unassembled WGS sequence"/>
</dbReference>
<evidence type="ECO:0000259" key="1">
    <source>
        <dbReference type="Pfam" id="PF13649"/>
    </source>
</evidence>
<organism evidence="2 3">
    <name type="scientific">Rhodobium orientis</name>
    <dbReference type="NCBI Taxonomy" id="34017"/>
    <lineage>
        <taxon>Bacteria</taxon>
        <taxon>Pseudomonadati</taxon>
        <taxon>Pseudomonadota</taxon>
        <taxon>Alphaproteobacteria</taxon>
        <taxon>Hyphomicrobiales</taxon>
        <taxon>Rhodobiaceae</taxon>
        <taxon>Rhodobium</taxon>
    </lineage>
</organism>
<dbReference type="Gene3D" id="3.40.50.150">
    <property type="entry name" value="Vaccinia Virus protein VP39"/>
    <property type="match status" value="1"/>
</dbReference>